<dbReference type="EMBL" id="JBHMFC010000014">
    <property type="protein sequence ID" value="MFB9056104.1"/>
    <property type="molecule type" value="Genomic_DNA"/>
</dbReference>
<dbReference type="Gene3D" id="3.40.50.12370">
    <property type="match status" value="1"/>
</dbReference>
<sequence>MKNILLPTDFSENSWNAITYAIQFFKNSDCNFYLLHVKKPSDIVLDDAVYNPPFNDTKRNSHAKPTELLLQDIQERILKHFPKNKKHQFYTLIERRFFIESIRSCVVQKKIDIIVMGTKGATGLDKIIVGTNTADVITKVKCSTLAIPENARFSKLKAIAFPTDFSLTYNIQVLQPISDVLKNHHSILRIVHISKNETNLNDDQNKHKALLEDYFNTYQHSFHFLKSKKVEHTIQCFVTDKNINMIFMVAKNLNYFQQILFHSKIKEISYHTDIPFLVLHEKN</sequence>
<evidence type="ECO:0000256" key="1">
    <source>
        <dbReference type="ARBA" id="ARBA00008791"/>
    </source>
</evidence>
<organism evidence="3 4">
    <name type="scientific">Mariniflexile ostreae</name>
    <dbReference type="NCBI Taxonomy" id="1520892"/>
    <lineage>
        <taxon>Bacteria</taxon>
        <taxon>Pseudomonadati</taxon>
        <taxon>Bacteroidota</taxon>
        <taxon>Flavobacteriia</taxon>
        <taxon>Flavobacteriales</taxon>
        <taxon>Flavobacteriaceae</taxon>
        <taxon>Mariniflexile</taxon>
    </lineage>
</organism>
<proteinExistence type="inferred from homology"/>
<evidence type="ECO:0000313" key="3">
    <source>
        <dbReference type="EMBL" id="MFB9056104.1"/>
    </source>
</evidence>
<protein>
    <submittedName>
        <fullName evidence="3">Universal stress protein</fullName>
    </submittedName>
</protein>
<gene>
    <name evidence="3" type="ORF">ACFFU9_05045</name>
</gene>
<dbReference type="PRINTS" id="PR01438">
    <property type="entry name" value="UNVRSLSTRESS"/>
</dbReference>
<dbReference type="InterPro" id="IPR006016">
    <property type="entry name" value="UspA"/>
</dbReference>
<comment type="similarity">
    <text evidence="1">Belongs to the universal stress protein A family.</text>
</comment>
<feature type="domain" description="UspA" evidence="2">
    <location>
        <begin position="1"/>
        <end position="148"/>
    </location>
</feature>
<dbReference type="Proteomes" id="UP001589585">
    <property type="component" value="Unassembled WGS sequence"/>
</dbReference>
<dbReference type="InterPro" id="IPR006015">
    <property type="entry name" value="Universal_stress_UspA"/>
</dbReference>
<dbReference type="PANTHER" id="PTHR46268">
    <property type="entry name" value="STRESS RESPONSE PROTEIN NHAX"/>
    <property type="match status" value="1"/>
</dbReference>
<comment type="caution">
    <text evidence="3">The sequence shown here is derived from an EMBL/GenBank/DDBJ whole genome shotgun (WGS) entry which is preliminary data.</text>
</comment>
<keyword evidence="4" id="KW-1185">Reference proteome</keyword>
<evidence type="ECO:0000259" key="2">
    <source>
        <dbReference type="Pfam" id="PF00582"/>
    </source>
</evidence>
<dbReference type="SUPFAM" id="SSF52402">
    <property type="entry name" value="Adenine nucleotide alpha hydrolases-like"/>
    <property type="match status" value="2"/>
</dbReference>
<accession>A0ABV5F9Q4</accession>
<name>A0ABV5F9Q4_9FLAO</name>
<dbReference type="RefSeq" id="WP_379860297.1">
    <property type="nucleotide sequence ID" value="NZ_JBHMFC010000014.1"/>
</dbReference>
<dbReference type="CDD" id="cd00293">
    <property type="entry name" value="USP-like"/>
    <property type="match status" value="1"/>
</dbReference>
<dbReference type="Pfam" id="PF00582">
    <property type="entry name" value="Usp"/>
    <property type="match status" value="1"/>
</dbReference>
<reference evidence="3 4" key="1">
    <citation type="submission" date="2024-09" db="EMBL/GenBank/DDBJ databases">
        <authorList>
            <person name="Sun Q."/>
            <person name="Mori K."/>
        </authorList>
    </citation>
    <scope>NUCLEOTIDE SEQUENCE [LARGE SCALE GENOMIC DNA]</scope>
    <source>
        <strain evidence="3 4">CECT 8622</strain>
    </source>
</reference>
<evidence type="ECO:0000313" key="4">
    <source>
        <dbReference type="Proteomes" id="UP001589585"/>
    </source>
</evidence>
<dbReference type="PANTHER" id="PTHR46268:SF6">
    <property type="entry name" value="UNIVERSAL STRESS PROTEIN UP12"/>
    <property type="match status" value="1"/>
</dbReference>